<evidence type="ECO:0000313" key="1">
    <source>
        <dbReference type="EMBL" id="TPP09324.1"/>
    </source>
</evidence>
<sequence>MSRLDSFINRMTAQRDMLNLIRDRVDLPDGPILEIGLGNGRTFSHLRENFPDRRIVVFDRQLLAHKSSIPSSEDLVLGEIAETGKAYIGIGAAFVHADIGTGDPEKDAVTLTWLPTMVEGMLATGAYALSGLPLERQGLERLPVAEHIDPERYYFYRRA</sequence>
<dbReference type="Pfam" id="PF12692">
    <property type="entry name" value="Methyltransf_17"/>
    <property type="match status" value="1"/>
</dbReference>
<organism evidence="1 2">
    <name type="scientific">Rhizobium glycinendophyticum</name>
    <dbReference type="NCBI Taxonomy" id="2589807"/>
    <lineage>
        <taxon>Bacteria</taxon>
        <taxon>Pseudomonadati</taxon>
        <taxon>Pseudomonadota</taxon>
        <taxon>Alphaproteobacteria</taxon>
        <taxon>Hyphomicrobiales</taxon>
        <taxon>Rhizobiaceae</taxon>
        <taxon>Rhizobium/Agrobacterium group</taxon>
        <taxon>Rhizobium</taxon>
    </lineage>
</organism>
<comment type="caution">
    <text evidence="1">The sequence shown here is derived from an EMBL/GenBank/DDBJ whole genome shotgun (WGS) entry which is preliminary data.</text>
</comment>
<evidence type="ECO:0000313" key="2">
    <source>
        <dbReference type="Proteomes" id="UP000316429"/>
    </source>
</evidence>
<protein>
    <recommendedName>
        <fullName evidence="3">S-adenosyl-L-methionine methyltransferase</fullName>
    </recommendedName>
</protein>
<keyword evidence="2" id="KW-1185">Reference proteome</keyword>
<dbReference type="AlphaFoldDB" id="A0A504U2Z4"/>
<dbReference type="OrthoDB" id="7348097at2"/>
<dbReference type="InterPro" id="IPR025690">
    <property type="entry name" value="Methyltransf_put"/>
</dbReference>
<accession>A0A504U2Z4</accession>
<dbReference type="Gene3D" id="3.40.50.150">
    <property type="entry name" value="Vaccinia Virus protein VP39"/>
    <property type="match status" value="1"/>
</dbReference>
<dbReference type="SUPFAM" id="SSF53335">
    <property type="entry name" value="S-adenosyl-L-methionine-dependent methyltransferases"/>
    <property type="match status" value="1"/>
</dbReference>
<dbReference type="RefSeq" id="WP_140825725.1">
    <property type="nucleotide sequence ID" value="NZ_VFYP01000001.1"/>
</dbReference>
<gene>
    <name evidence="1" type="ORF">FJQ55_00090</name>
</gene>
<dbReference type="Proteomes" id="UP000316429">
    <property type="component" value="Unassembled WGS sequence"/>
</dbReference>
<reference evidence="1 2" key="1">
    <citation type="submission" date="2019-06" db="EMBL/GenBank/DDBJ databases">
        <title>Rhizobium sp. CL12 isolated from roots of soybean.</title>
        <authorList>
            <person name="Wang C."/>
        </authorList>
    </citation>
    <scope>NUCLEOTIDE SEQUENCE [LARGE SCALE GENOMIC DNA]</scope>
    <source>
        <strain evidence="1 2">CL12</strain>
    </source>
</reference>
<dbReference type="InterPro" id="IPR029063">
    <property type="entry name" value="SAM-dependent_MTases_sf"/>
</dbReference>
<proteinExistence type="predicted"/>
<evidence type="ECO:0008006" key="3">
    <source>
        <dbReference type="Google" id="ProtNLM"/>
    </source>
</evidence>
<name>A0A504U2Z4_9HYPH</name>
<dbReference type="EMBL" id="VFYP01000001">
    <property type="protein sequence ID" value="TPP09324.1"/>
    <property type="molecule type" value="Genomic_DNA"/>
</dbReference>